<comment type="caution">
    <text evidence="2">The sequence shown here is derived from an EMBL/GenBank/DDBJ whole genome shotgun (WGS) entry which is preliminary data.</text>
</comment>
<keyword evidence="1" id="KW-0812">Transmembrane</keyword>
<dbReference type="Proteomes" id="UP001344447">
    <property type="component" value="Unassembled WGS sequence"/>
</dbReference>
<dbReference type="EMBL" id="JAVFKY010000002">
    <property type="protein sequence ID" value="KAK5580261.1"/>
    <property type="molecule type" value="Genomic_DNA"/>
</dbReference>
<reference evidence="2 3" key="1">
    <citation type="submission" date="2023-11" db="EMBL/GenBank/DDBJ databases">
        <title>Dfirmibasis_genome.</title>
        <authorList>
            <person name="Edelbroek B."/>
            <person name="Kjellin J."/>
            <person name="Jerlstrom-Hultqvist J."/>
            <person name="Soderbom F."/>
        </authorList>
    </citation>
    <scope>NUCLEOTIDE SEQUENCE [LARGE SCALE GENOMIC DNA]</scope>
    <source>
        <strain evidence="2 3">TNS-C-14</strain>
    </source>
</reference>
<dbReference type="AlphaFoldDB" id="A0AAN7YU82"/>
<evidence type="ECO:0000313" key="2">
    <source>
        <dbReference type="EMBL" id="KAK5580261.1"/>
    </source>
</evidence>
<keyword evidence="3" id="KW-1185">Reference proteome</keyword>
<keyword evidence="1" id="KW-0472">Membrane</keyword>
<evidence type="ECO:0000256" key="1">
    <source>
        <dbReference type="SAM" id="Phobius"/>
    </source>
</evidence>
<gene>
    <name evidence="2" type="ORF">RB653_000276</name>
</gene>
<name>A0AAN7YU82_9MYCE</name>
<accession>A0AAN7YU82</accession>
<feature type="transmembrane region" description="Helical" evidence="1">
    <location>
        <begin position="38"/>
        <end position="55"/>
    </location>
</feature>
<feature type="transmembrane region" description="Helical" evidence="1">
    <location>
        <begin position="67"/>
        <end position="89"/>
    </location>
</feature>
<evidence type="ECO:0000313" key="3">
    <source>
        <dbReference type="Proteomes" id="UP001344447"/>
    </source>
</evidence>
<sequence>MTFEEIDLRETIDHLAFVKTCQCGINSFNNSESKISKIIFIIGHFFFFIQLLNFPKLWSNNDTAKRYAIGSLVWFIFSLLVILYSFLFIKFKVV</sequence>
<proteinExistence type="predicted"/>
<protein>
    <submittedName>
        <fullName evidence="2">Uncharacterized protein</fullName>
    </submittedName>
</protein>
<keyword evidence="1" id="KW-1133">Transmembrane helix</keyword>
<organism evidence="2 3">
    <name type="scientific">Dictyostelium firmibasis</name>
    <dbReference type="NCBI Taxonomy" id="79012"/>
    <lineage>
        <taxon>Eukaryota</taxon>
        <taxon>Amoebozoa</taxon>
        <taxon>Evosea</taxon>
        <taxon>Eumycetozoa</taxon>
        <taxon>Dictyostelia</taxon>
        <taxon>Dictyosteliales</taxon>
        <taxon>Dictyosteliaceae</taxon>
        <taxon>Dictyostelium</taxon>
    </lineage>
</organism>